<gene>
    <name evidence="1" type="ORF">SAMN05216537_11365</name>
</gene>
<dbReference type="AlphaFoldDB" id="A0A1H5W3A8"/>
<sequence length="148" mass="17477">MLYPEISSRELIEKFDSDDFYKVYGNPVKCKIFDTDRILMSSDLYERLFGKVDLDKENTIEMDDFIRALVLQRLYENPVSVTDTEDGYSLSMENEVYDFLNRNTLKDFGITLENLTSYFFEWIVACPDEFKAWVEESMMDKGAENDDK</sequence>
<dbReference type="PROSITE" id="PS00018">
    <property type="entry name" value="EF_HAND_1"/>
    <property type="match status" value="1"/>
</dbReference>
<dbReference type="Proteomes" id="UP000236726">
    <property type="component" value="Unassembled WGS sequence"/>
</dbReference>
<protein>
    <recommendedName>
        <fullName evidence="3">EF-hand domain-containing protein</fullName>
    </recommendedName>
</protein>
<evidence type="ECO:0000313" key="1">
    <source>
        <dbReference type="EMBL" id="SEF93726.1"/>
    </source>
</evidence>
<dbReference type="InterPro" id="IPR011992">
    <property type="entry name" value="EF-hand-dom_pair"/>
</dbReference>
<dbReference type="STRING" id="1410661.GCA_000702205_01375"/>
<name>A0A1H5W3A8_9FIRM</name>
<evidence type="ECO:0008006" key="3">
    <source>
        <dbReference type="Google" id="ProtNLM"/>
    </source>
</evidence>
<keyword evidence="2" id="KW-1185">Reference proteome</keyword>
<reference evidence="1 2" key="1">
    <citation type="submission" date="2016-10" db="EMBL/GenBank/DDBJ databases">
        <authorList>
            <person name="de Groot N.N."/>
        </authorList>
    </citation>
    <scope>NUCLEOTIDE SEQUENCE [LARGE SCALE GENOMIC DNA]</scope>
    <source>
        <strain evidence="1 2">D15d</strain>
    </source>
</reference>
<proteinExistence type="predicted"/>
<evidence type="ECO:0000313" key="2">
    <source>
        <dbReference type="Proteomes" id="UP000236726"/>
    </source>
</evidence>
<dbReference type="InterPro" id="IPR018247">
    <property type="entry name" value="EF_Hand_1_Ca_BS"/>
</dbReference>
<dbReference type="EMBL" id="FNUL01000013">
    <property type="protein sequence ID" value="SEF93726.1"/>
    <property type="molecule type" value="Genomic_DNA"/>
</dbReference>
<organism evidence="1 2">
    <name type="scientific">Lachnospira multipara</name>
    <dbReference type="NCBI Taxonomy" id="28051"/>
    <lineage>
        <taxon>Bacteria</taxon>
        <taxon>Bacillati</taxon>
        <taxon>Bacillota</taxon>
        <taxon>Clostridia</taxon>
        <taxon>Lachnospirales</taxon>
        <taxon>Lachnospiraceae</taxon>
        <taxon>Lachnospira</taxon>
    </lineage>
</organism>
<dbReference type="SUPFAM" id="SSF47473">
    <property type="entry name" value="EF-hand"/>
    <property type="match status" value="1"/>
</dbReference>
<dbReference type="RefSeq" id="WP_103953215.1">
    <property type="nucleotide sequence ID" value="NZ_FNUL01000013.1"/>
</dbReference>
<accession>A0A1H5W3A8</accession>